<evidence type="ECO:0008006" key="3">
    <source>
        <dbReference type="Google" id="ProtNLM"/>
    </source>
</evidence>
<dbReference type="InterPro" id="IPR036866">
    <property type="entry name" value="RibonucZ/Hydroxyglut_hydro"/>
</dbReference>
<gene>
    <name evidence="1" type="ORF">US40_C0015G0022</name>
</gene>
<evidence type="ECO:0000313" key="1">
    <source>
        <dbReference type="EMBL" id="KKQ24591.1"/>
    </source>
</evidence>
<dbReference type="Pfam" id="PF13483">
    <property type="entry name" value="Lactamase_B_3"/>
    <property type="match status" value="1"/>
</dbReference>
<dbReference type="EMBL" id="LBSV01000015">
    <property type="protein sequence ID" value="KKQ24591.1"/>
    <property type="molecule type" value="Genomic_DNA"/>
</dbReference>
<dbReference type="Gene3D" id="3.60.15.10">
    <property type="entry name" value="Ribonuclease Z/Hydroxyacylglutathione hydrolase-like"/>
    <property type="match status" value="1"/>
</dbReference>
<protein>
    <recommendedName>
        <fullName evidence="3">Zn-dependent hydrolase of the beta-lactamase fold-like protein</fullName>
    </recommendedName>
</protein>
<name>A0A0G0J945_9BACT</name>
<comment type="caution">
    <text evidence="1">The sequence shown here is derived from an EMBL/GenBank/DDBJ whole genome shotgun (WGS) entry which is preliminary data.</text>
</comment>
<accession>A0A0G0J945</accession>
<dbReference type="Proteomes" id="UP000034917">
    <property type="component" value="Unassembled WGS sequence"/>
</dbReference>
<dbReference type="AlphaFoldDB" id="A0A0G0J945"/>
<proteinExistence type="predicted"/>
<reference evidence="1 2" key="1">
    <citation type="journal article" date="2015" name="Nature">
        <title>rRNA introns, odd ribosomes, and small enigmatic genomes across a large radiation of phyla.</title>
        <authorList>
            <person name="Brown C.T."/>
            <person name="Hug L.A."/>
            <person name="Thomas B.C."/>
            <person name="Sharon I."/>
            <person name="Castelle C.J."/>
            <person name="Singh A."/>
            <person name="Wilkins M.J."/>
            <person name="Williams K.H."/>
            <person name="Banfield J.F."/>
        </authorList>
    </citation>
    <scope>NUCLEOTIDE SEQUENCE [LARGE SCALE GENOMIC DNA]</scope>
</reference>
<dbReference type="PATRIC" id="fig|1618486.3.peg.956"/>
<dbReference type="PANTHER" id="PTHR42967:SF1">
    <property type="entry name" value="MBL FOLD METALLO-HYDROLASE"/>
    <property type="match status" value="1"/>
</dbReference>
<sequence>MEIKYLGHASFLIKTKTAKVITDPYDSEMVGLKFPKVEADIITVSHHHRDHDEVDAVSLPATGAAPLIVDMPGEFEKMGVRIFGFKSFHDDKKGEERGENILYKIEAEGVSVLHCGDLGYVPEDSFLDSIGDVDILLVPTGGFYTIDSSQASDLVKKIEPSIVIPMHYLDAANARASAARQKNFGQLAPAEEFTKKFGVEKPIALPKLVYKKEEVEEEMKVVVLEI</sequence>
<dbReference type="SUPFAM" id="SSF56281">
    <property type="entry name" value="Metallo-hydrolase/oxidoreductase"/>
    <property type="match status" value="1"/>
</dbReference>
<evidence type="ECO:0000313" key="2">
    <source>
        <dbReference type="Proteomes" id="UP000034917"/>
    </source>
</evidence>
<dbReference type="PANTHER" id="PTHR42967">
    <property type="entry name" value="METAL DEPENDENT HYDROLASE"/>
    <property type="match status" value="1"/>
</dbReference>
<organism evidence="1 2">
    <name type="scientific">Candidatus Roizmanbacteria bacterium GW2011_GWC2_37_13</name>
    <dbReference type="NCBI Taxonomy" id="1618486"/>
    <lineage>
        <taxon>Bacteria</taxon>
        <taxon>Candidatus Roizmaniibacteriota</taxon>
    </lineage>
</organism>